<accession>A0A7Z0WHU8</accession>
<reference evidence="2 3" key="1">
    <citation type="submission" date="2016-12" db="EMBL/GenBank/DDBJ databases">
        <title>The draft genome sequence of Actinophytocola xinjiangensis.</title>
        <authorList>
            <person name="Wang W."/>
            <person name="Yuan L."/>
        </authorList>
    </citation>
    <scope>NUCLEOTIDE SEQUENCE [LARGE SCALE GENOMIC DNA]</scope>
    <source>
        <strain evidence="2 3">CGMCC 4.4663</strain>
    </source>
</reference>
<evidence type="ECO:0000313" key="2">
    <source>
        <dbReference type="EMBL" id="OLF07406.1"/>
    </source>
</evidence>
<evidence type="ECO:0000256" key="1">
    <source>
        <dbReference type="SAM" id="MobiDB-lite"/>
    </source>
</evidence>
<feature type="region of interest" description="Disordered" evidence="1">
    <location>
        <begin position="1"/>
        <end position="32"/>
    </location>
</feature>
<evidence type="ECO:0000313" key="3">
    <source>
        <dbReference type="Proteomes" id="UP000185696"/>
    </source>
</evidence>
<protein>
    <submittedName>
        <fullName evidence="2">Uncharacterized protein</fullName>
    </submittedName>
</protein>
<organism evidence="2 3">
    <name type="scientific">Actinophytocola xinjiangensis</name>
    <dbReference type="NCBI Taxonomy" id="485602"/>
    <lineage>
        <taxon>Bacteria</taxon>
        <taxon>Bacillati</taxon>
        <taxon>Actinomycetota</taxon>
        <taxon>Actinomycetes</taxon>
        <taxon>Pseudonocardiales</taxon>
        <taxon>Pseudonocardiaceae</taxon>
    </lineage>
</organism>
<keyword evidence="3" id="KW-1185">Reference proteome</keyword>
<dbReference type="Proteomes" id="UP000185696">
    <property type="component" value="Unassembled WGS sequence"/>
</dbReference>
<dbReference type="AlphaFoldDB" id="A0A7Z0WHU8"/>
<dbReference type="EMBL" id="MSIF01000016">
    <property type="protein sequence ID" value="OLF07406.1"/>
    <property type="molecule type" value="Genomic_DNA"/>
</dbReference>
<name>A0A7Z0WHU8_9PSEU</name>
<sequence>MLDQGRGPGDDPAAVAGPDGRERGTRGCAVTSVSMSRTQPVGCRVVLEVEGQAAGSLDLRGDVLGGLPVSL</sequence>
<comment type="caution">
    <text evidence="2">The sequence shown here is derived from an EMBL/GenBank/DDBJ whole genome shotgun (WGS) entry which is preliminary data.</text>
</comment>
<proteinExistence type="predicted"/>
<gene>
    <name evidence="2" type="ORF">BLA60_28000</name>
</gene>